<dbReference type="EMBL" id="LKMD01000105">
    <property type="protein sequence ID" value="PIA93938.1"/>
    <property type="molecule type" value="Genomic_DNA"/>
</dbReference>
<dbReference type="GO" id="GO:0004843">
    <property type="term" value="F:cysteine-type deubiquitinase activity"/>
    <property type="evidence" value="ECO:0007669"/>
    <property type="project" value="UniProtKB-EC"/>
</dbReference>
<keyword evidence="4" id="KW-0833">Ubl conjugation pathway</keyword>
<dbReference type="EMBL" id="CP134187">
    <property type="protein sequence ID" value="WPB02021.1"/>
    <property type="molecule type" value="Genomic_DNA"/>
</dbReference>
<evidence type="ECO:0000256" key="6">
    <source>
        <dbReference type="ARBA" id="ARBA00022807"/>
    </source>
</evidence>
<evidence type="ECO:0000313" key="13">
    <source>
        <dbReference type="Proteomes" id="UP001302367"/>
    </source>
</evidence>
<evidence type="ECO:0000256" key="5">
    <source>
        <dbReference type="ARBA" id="ARBA00022801"/>
    </source>
</evidence>
<proteinExistence type="predicted"/>
<keyword evidence="5" id="KW-0378">Hydrolase</keyword>
<dbReference type="OrthoDB" id="3182339at2759"/>
<dbReference type="Proteomes" id="UP001302367">
    <property type="component" value="Chromosome 4"/>
</dbReference>
<evidence type="ECO:0000313" key="10">
    <source>
        <dbReference type="EMBL" id="PIA93938.1"/>
    </source>
</evidence>
<dbReference type="GO" id="GO:0006508">
    <property type="term" value="P:proteolysis"/>
    <property type="evidence" value="ECO:0007669"/>
    <property type="project" value="UniProtKB-KW"/>
</dbReference>
<organism evidence="10 12">
    <name type="scientific">Cercospora beticola</name>
    <name type="common">Sugarbeet leaf spot fungus</name>
    <dbReference type="NCBI Taxonomy" id="122368"/>
    <lineage>
        <taxon>Eukaryota</taxon>
        <taxon>Fungi</taxon>
        <taxon>Dikarya</taxon>
        <taxon>Ascomycota</taxon>
        <taxon>Pezizomycotina</taxon>
        <taxon>Dothideomycetes</taxon>
        <taxon>Dothideomycetidae</taxon>
        <taxon>Mycosphaerellales</taxon>
        <taxon>Mycosphaerellaceae</taxon>
        <taxon>Cercospora</taxon>
    </lineage>
</organism>
<reference evidence="10 12" key="1">
    <citation type="submission" date="2015-10" db="EMBL/GenBank/DDBJ databases">
        <title>The cercosporin biosynthetic gene cluster was horizontally transferred to several fungal lineages and shown to be expanded in Cercospora beticola based on microsynteny with recipient genomes.</title>
        <authorList>
            <person name="De Jonge R."/>
            <person name="Ebert M.K."/>
            <person name="Suttle J.C."/>
            <person name="Jurick Ii W.M."/>
            <person name="Secor G.A."/>
            <person name="Thomma B.P."/>
            <person name="Van De Peer Y."/>
            <person name="Bolton M.D."/>
        </authorList>
    </citation>
    <scope>NUCLEOTIDE SEQUENCE [LARGE SCALE GENOMIC DNA]</scope>
    <source>
        <strain evidence="10 12">09-40</strain>
    </source>
</reference>
<feature type="domain" description="DUF6606" evidence="9">
    <location>
        <begin position="13"/>
        <end position="280"/>
    </location>
</feature>
<sequence length="3109" mass="347375">MAATSLEAEMQRLIEHIFLPPKLPHSEDEGSDIALISITRKALASLQHLILPNAVPPALTNAIALMDRLKKINSLELGKTNESALRSLLSLPAGQTLAFKVSAQNTGVMISRQAKALVFEAFELSAANAAVMGTKGRLTRTFPGVAVSLSAETLAQDDCAATIAATLSRMCHQSVPGMQPVSWKAGFSHEEGRDTASPAAVTELFFGFVKGLESTSAITVSQITKNTRDEVLWNQAKGPWRRASMWLLIRVALQLVISRSPGGSRDFYKEVMVYIMSFTLQTSRDPPSELLFAMSAKISRRLHKLYGTSLTLPGSVRADIDRVLRETSDKLSARWDTIQKRDQRNLQLPALVSLNFEADTQVALPELDQYLAALHARQRNTASSCFAPSSELLHHTPDALPLLPSQNSGNLYYATANLHQFEQWVSQHLGRWLTEYAGDDACGKLHRSMEAYHSLADSHYSGNPEMQSVMVLTIYDIWVACDQIAVNSCSLLAEYDPEIPIAVLETLLLPSRSQMERLVKVEQYLQSRKRNAVRNADQLFSMGSQGFANRYFDQSDAHQDLLAEIQKDAKEARERKIQQYRTVKAEYHHLDSLHHQAQCEHATRVIDAWCVPPETERYHKPDCNKCSLARQRDALSIEVHEWPLPDDPSRARAVVFELRVPVWLGHWRDARTHFLRNVLKGRRPQLWPHTSYMLSSNDPHLTHLQGPSTHRITLLSQTKPCVNTRWSSKAIATLREAEVCQPNGLQYEYHDSVNSEITHPFTFDDAIARACTYELSRDSLQRFIFRPTAAPDGVAPNAVIAGQDTCPQDMPLDEYKELTTIALGRHIQWANIMLQLAMPGIDFKKTDTTLCLLQCINQAGPPRGIAFARESHVFPSISANADALAANLIVALQRVKENWESAQALRTFISIAARLLSLSSSVSSRDNCLEVLRSAREIAVKWVGVLREKAYVAQAEADRTIFVSKAVEMALICASAFDVEDEYIDDILQHDGSILLQCSIVIQEGEHSRTSDGRDHVSLLDVRYKRLLHRLYKTLAQQHLHNQLDHAVDKMWSGYRPGNHGWHPVSTTVDHWLETETATTPLAPSMSVHFDLLSGTLLVNGLPLNSPPRSYRECQLYSTLFRNAAVEVMPCVAPGFDFSTKRSFGNGYAVQLGLNAGDLLVKAQKGNATFEAIPARVISGFPMHFQHDYVHWFDTTKNVIQFRPKNDPWSTSSSAMWTLFALPGQTRWQLQRAGSCVAGLSSQTSQHVANILEPLAESAYIHNILHVSGGEQRLHVDIPTLRTGFLLSPRSSDLESREYRSMIIDSDQSMGTLVGLKSKIVLKPQEADDHHPGSRMALLPESGSILYNREGGHVSVAVVKRLISKVHAVSIDAELGRLIHNADNGLYLAYLHALTSFCLIDPLTKKSGTEQALNLMRSAAVHSLDRLSQGDIQALQLLAKLSPGRSFYPKHLQSMQVVYWDHNLSFLSQHGHFVQHAQDLLQRACRAAVFFPKAQAELQEVTLRLPDQHLPERDNIRSATFRVSTFGAEDHTATCDVEYQARDRDVQSQRAMDAANMASFMSRHGNDRSLPAVSAGQLWQVSLSASQIEGPGSLTQPHELTTFSPGLLLDGHEQVIKYFPVLHRWASSAGSRAHKFSILMWLSTIASQSKLDASILQLLAMTFKSPSLAQMGNPDLAAFSPGRGVTSDFSTLRQIVFSFRKPLGSCPENHLARKDNEKLNAYNSRRSNTWQQKSENVIRAFASALTGQWPCEVPTTPAVSLQAAYINVGDAMRAIKEQFKSWHDNKRLRDYFAQLELTMGSFGYQELPSLVTARNVHSAPDVDVRSGFVSEQELFSVVPPDLPQNYLRLDVPAARQDVSSRRGESRLASLLKTLKECHSQSRFAKKYAEELDESLDALQSSDGARTSIEMPEAQLVTNLTLCAAHAGHIYHRLEAAVQAAMRSLPKMHTPRISPLGFLQQLARSRWSRLTPGWQASIVEYGLALTALQRAVRLLKLSNPSRMDDLVAELRNIGHTNWDPMQYPESLLIEVESGIMIREVQKQIAGYMRDPPGGENAVMQLLMGQGKSSVIVPIVSAFLAGTGDRLCRVLVAKPQSKQMAQMLISKLGGLVDRRLYYMPFSRSLKLDAASAATICDLLRECMLNGGILLVQPEHILSFQLMALECFIAGKQDVGRQLLAADIRSMLSSARDIIDEADENFSVNFELIYTMGLQSAIEASPDRWILVQQILGVVKLLGPRISKAAPDAVEYLPGAFAGSFPRIRILREEGGNLLLDSLADHVCAHGLRGLQISRQPETIRKAIRQYITKLELSAEDVKAVEESVFWTDANSSPLLLLRGFIAGGVLAFVFGHKRWRVNYGLTTAPRVPPTKLAVPYRAKDMPSPRSEFSHPDVVLFLTSLSYYYGGLGDEDLFTALSHVLDSDQADIEYMAWVKDAPTLSIAFRQLQGINLKDRSQCINEVFPSLRFAKNVVDYFLSNVIFTKEAKQFPESISHSGWNMGRSKKDSGGFSVAFSGTNDSKDLLPTDVAHLDLQEQKHTNALVLEHILQPGNGVVLMQPAMDMALSDAERLLTLAMALDPPVQVILDVGAQILEMDNLQVAKTWLEMHDTEKEAAIFVNDDDELCVVDREGRVELLRTSSYATRLGSCLVFLDEAHTRGIDLKLPATYRALLTLGAGLTKDRTTQAAMRIRRLGQGQMIVFCIPQEIQSKICELTSKSDPGSISTSDVLLWTISETHKEIRRCIPLWKAQGERFCRQEMLWAEYEQSKVMSKDLAERFQEDDAQSIEQRYRPRQQQPLTTHLRDCSDGRLRLIAQRCEEHDDLNLNASTLQEEQERELSPEIEQERQVQRPHAAEPAKHTLHNDVIAFAKQGTYSSNSRAYMPAFQAFRHTSAVKAFDLAQLKKDPKLHVSLDFVETVQRSGIRSYKSDSFQRSVNWLLSTKTPEGNDIERILIISPYEANQLYPSMAQSKATLHLYKSRGNSGYEPLDRLDFHTVPILSQLRIPRSLAIQLNLFAGQLYISSYEDYLEICKFLGLSTRAVTEDMLGWQQDATGFILRDDQGRLGGESGLKKSPVNFMKILMSKIRKNGQSIAKTHMGELLDGKLFQQSDFE</sequence>
<accession>A0A2G5HN56</accession>
<keyword evidence="3" id="KW-0645">Protease</keyword>
<dbReference type="InterPro" id="IPR022105">
    <property type="entry name" value="DUF3645"/>
</dbReference>
<evidence type="ECO:0000313" key="11">
    <source>
        <dbReference type="EMBL" id="WPB02021.1"/>
    </source>
</evidence>
<evidence type="ECO:0000259" key="9">
    <source>
        <dbReference type="Pfam" id="PF20255"/>
    </source>
</evidence>
<evidence type="ECO:0000256" key="4">
    <source>
        <dbReference type="ARBA" id="ARBA00022786"/>
    </source>
</evidence>
<keyword evidence="6" id="KW-0788">Thiol protease</keyword>
<dbReference type="Proteomes" id="UP000230605">
    <property type="component" value="Chromosome 4"/>
</dbReference>
<dbReference type="PANTHER" id="PTHR13367:SF34">
    <property type="match status" value="1"/>
</dbReference>
<dbReference type="InterPro" id="IPR051346">
    <property type="entry name" value="OTU_Deubiquitinase"/>
</dbReference>
<feature type="domain" description="DUF3638" evidence="7">
    <location>
        <begin position="2014"/>
        <end position="2233"/>
    </location>
</feature>
<dbReference type="EC" id="3.4.19.12" evidence="2"/>
<dbReference type="Pfam" id="PF20255">
    <property type="entry name" value="DUF6606"/>
    <property type="match status" value="1"/>
</dbReference>
<feature type="domain" description="DUF3645" evidence="8">
    <location>
        <begin position="2368"/>
        <end position="2396"/>
    </location>
</feature>
<evidence type="ECO:0000313" key="12">
    <source>
        <dbReference type="Proteomes" id="UP000230605"/>
    </source>
</evidence>
<dbReference type="InterPro" id="IPR022099">
    <property type="entry name" value="DUF3638"/>
</dbReference>
<gene>
    <name evidence="10" type="ORF">CB0940_04756</name>
    <name evidence="11" type="ORF">RHO25_006655</name>
</gene>
<evidence type="ECO:0000259" key="7">
    <source>
        <dbReference type="Pfam" id="PF12340"/>
    </source>
</evidence>
<reference evidence="11 13" key="2">
    <citation type="submission" date="2023-09" db="EMBL/GenBank/DDBJ databases">
        <title>Complete-Gapless Cercospora beticola genome.</title>
        <authorList>
            <person name="Wyatt N.A."/>
            <person name="Spanner R.E."/>
            <person name="Bolton M.D."/>
        </authorList>
    </citation>
    <scope>NUCLEOTIDE SEQUENCE [LARGE SCALE GENOMIC DNA]</scope>
    <source>
        <strain evidence="11">Cb09-40</strain>
    </source>
</reference>
<evidence type="ECO:0000256" key="1">
    <source>
        <dbReference type="ARBA" id="ARBA00000707"/>
    </source>
</evidence>
<protein>
    <recommendedName>
        <fullName evidence="2">ubiquitinyl hydrolase 1</fullName>
        <ecNumber evidence="2">3.4.19.12</ecNumber>
    </recommendedName>
</protein>
<dbReference type="PANTHER" id="PTHR13367">
    <property type="entry name" value="UBIQUITIN THIOESTERASE"/>
    <property type="match status" value="1"/>
</dbReference>
<dbReference type="InterPro" id="IPR046541">
    <property type="entry name" value="DUF6606"/>
</dbReference>
<evidence type="ECO:0000259" key="8">
    <source>
        <dbReference type="Pfam" id="PF12359"/>
    </source>
</evidence>
<evidence type="ECO:0000256" key="2">
    <source>
        <dbReference type="ARBA" id="ARBA00012759"/>
    </source>
</evidence>
<name>A0A2G5HN56_CERBT</name>
<comment type="catalytic activity">
    <reaction evidence="1">
        <text>Thiol-dependent hydrolysis of ester, thioester, amide, peptide and isopeptide bonds formed by the C-terminal Gly of ubiquitin (a 76-residue protein attached to proteins as an intracellular targeting signal).</text>
        <dbReference type="EC" id="3.4.19.12"/>
    </reaction>
</comment>
<evidence type="ECO:0000256" key="3">
    <source>
        <dbReference type="ARBA" id="ARBA00022670"/>
    </source>
</evidence>
<keyword evidence="13" id="KW-1185">Reference proteome</keyword>
<dbReference type="Pfam" id="PF12340">
    <property type="entry name" value="DUF3638"/>
    <property type="match status" value="1"/>
</dbReference>
<dbReference type="Pfam" id="PF12359">
    <property type="entry name" value="DUF3645"/>
    <property type="match status" value="1"/>
</dbReference>